<gene>
    <name evidence="3" type="ORF">ACH47X_06615</name>
</gene>
<dbReference type="SUPFAM" id="SSF50475">
    <property type="entry name" value="FMN-binding split barrel"/>
    <property type="match status" value="1"/>
</dbReference>
<dbReference type="PANTHER" id="PTHR35176:SF6">
    <property type="entry name" value="HEME OXYGENASE HI_0854-RELATED"/>
    <property type="match status" value="1"/>
</dbReference>
<comment type="caution">
    <text evidence="3">The sequence shown here is derived from an EMBL/GenBank/DDBJ whole genome shotgun (WGS) entry which is preliminary data.</text>
</comment>
<accession>A0ABW7XGC4</accession>
<dbReference type="InterPro" id="IPR052019">
    <property type="entry name" value="F420H2_bilvrd_red/Heme_oxyg"/>
</dbReference>
<dbReference type="Proteomes" id="UP001611580">
    <property type="component" value="Unassembled WGS sequence"/>
</dbReference>
<organism evidence="3 4">
    <name type="scientific">Promicromonospora kroppenstedtii</name>
    <dbReference type="NCBI Taxonomy" id="440482"/>
    <lineage>
        <taxon>Bacteria</taxon>
        <taxon>Bacillati</taxon>
        <taxon>Actinomycetota</taxon>
        <taxon>Actinomycetes</taxon>
        <taxon>Micrococcales</taxon>
        <taxon>Promicromonosporaceae</taxon>
        <taxon>Promicromonospora</taxon>
    </lineage>
</organism>
<evidence type="ECO:0000313" key="3">
    <source>
        <dbReference type="EMBL" id="MFI2486565.1"/>
    </source>
</evidence>
<protein>
    <submittedName>
        <fullName evidence="3">Pyridoxamine 5'-phosphate oxidase family protein</fullName>
    </submittedName>
</protein>
<dbReference type="PANTHER" id="PTHR35176">
    <property type="entry name" value="HEME OXYGENASE HI_0854-RELATED"/>
    <property type="match status" value="1"/>
</dbReference>
<dbReference type="Pfam" id="PF01243">
    <property type="entry name" value="PNPOx_N"/>
    <property type="match status" value="1"/>
</dbReference>
<evidence type="ECO:0000259" key="2">
    <source>
        <dbReference type="Pfam" id="PF01243"/>
    </source>
</evidence>
<dbReference type="RefSeq" id="WP_397402578.1">
    <property type="nucleotide sequence ID" value="NZ_JBIRYI010000003.1"/>
</dbReference>
<keyword evidence="4" id="KW-1185">Reference proteome</keyword>
<dbReference type="InterPro" id="IPR012349">
    <property type="entry name" value="Split_barrel_FMN-bd"/>
</dbReference>
<evidence type="ECO:0000256" key="1">
    <source>
        <dbReference type="ARBA" id="ARBA00023002"/>
    </source>
</evidence>
<keyword evidence="1" id="KW-0560">Oxidoreductase</keyword>
<proteinExistence type="predicted"/>
<evidence type="ECO:0000313" key="4">
    <source>
        <dbReference type="Proteomes" id="UP001611580"/>
    </source>
</evidence>
<name>A0ABW7XGC4_9MICO</name>
<dbReference type="EMBL" id="JBIRYI010000003">
    <property type="protein sequence ID" value="MFI2486565.1"/>
    <property type="molecule type" value="Genomic_DNA"/>
</dbReference>
<reference evidence="3 4" key="1">
    <citation type="submission" date="2024-10" db="EMBL/GenBank/DDBJ databases">
        <title>The Natural Products Discovery Center: Release of the First 8490 Sequenced Strains for Exploring Actinobacteria Biosynthetic Diversity.</title>
        <authorList>
            <person name="Kalkreuter E."/>
            <person name="Kautsar S.A."/>
            <person name="Yang D."/>
            <person name="Bader C.D."/>
            <person name="Teijaro C.N."/>
            <person name="Fluegel L."/>
            <person name="Davis C.M."/>
            <person name="Simpson J.R."/>
            <person name="Lauterbach L."/>
            <person name="Steele A.D."/>
            <person name="Gui C."/>
            <person name="Meng S."/>
            <person name="Li G."/>
            <person name="Viehrig K."/>
            <person name="Ye F."/>
            <person name="Su P."/>
            <person name="Kiefer A.F."/>
            <person name="Nichols A."/>
            <person name="Cepeda A.J."/>
            <person name="Yan W."/>
            <person name="Fan B."/>
            <person name="Jiang Y."/>
            <person name="Adhikari A."/>
            <person name="Zheng C.-J."/>
            <person name="Schuster L."/>
            <person name="Cowan T.M."/>
            <person name="Smanski M.J."/>
            <person name="Chevrette M.G."/>
            <person name="De Carvalho L.P.S."/>
            <person name="Shen B."/>
        </authorList>
    </citation>
    <scope>NUCLEOTIDE SEQUENCE [LARGE SCALE GENOMIC DNA]</scope>
    <source>
        <strain evidence="3 4">NPDC019481</strain>
    </source>
</reference>
<dbReference type="Gene3D" id="2.30.110.10">
    <property type="entry name" value="Electron Transport, Fmn-binding Protein, Chain A"/>
    <property type="match status" value="1"/>
</dbReference>
<feature type="domain" description="Pyridoxamine 5'-phosphate oxidase N-terminal" evidence="2">
    <location>
        <begin position="14"/>
        <end position="99"/>
    </location>
</feature>
<sequence length="311" mass="33262">MQNDQLVAPVAAKVISSYLTCEVATVSRSGTPVAWPVSGVWRPDDGTFVLSTSIGFAQKALNVRRDPRVAVLFSDPTGSGLDQVGQVLLQGEAECPDEVVTSFARNADLWRRIAAAQPSSRALSTGRLARRLLDVYYMRLIITVTPAAVAVREPLPDTVRPLSVPAMPGLPAPFAKELGDFTSGVLARLDDAGLPTLDRVVPEAVDGGLLVPGTDARPGPASLLFHRHDELLAGNRSLVVLGELVEGDQGLVFRPERVVDGVRTAGLLTPFRFVRGLRARAAAYLAKRGLERPQVAWEELGAIHATIDAAR</sequence>
<dbReference type="InterPro" id="IPR011576">
    <property type="entry name" value="Pyridox_Oxase_N"/>
</dbReference>